<dbReference type="PANTHER" id="PTHR23430">
    <property type="entry name" value="HISTONE H2A"/>
    <property type="match status" value="1"/>
</dbReference>
<dbReference type="FunFam" id="1.10.20.10:FF:000013">
    <property type="entry name" value="Core histone macro-H2A"/>
    <property type="match status" value="1"/>
</dbReference>
<dbReference type="FunFam" id="3.40.220.10:FF:000002">
    <property type="entry name" value="Core histone macro-H2A"/>
    <property type="match status" value="1"/>
</dbReference>
<dbReference type="InterPro" id="IPR007125">
    <property type="entry name" value="H2A/H2B/H3"/>
</dbReference>
<keyword evidence="7" id="KW-0238">DNA-binding</keyword>
<dbReference type="CDD" id="cd00074">
    <property type="entry name" value="HFD_H2A"/>
    <property type="match status" value="1"/>
</dbReference>
<dbReference type="Pfam" id="PF00125">
    <property type="entry name" value="Histone"/>
    <property type="match status" value="1"/>
</dbReference>
<proteinExistence type="evidence at transcript level"/>
<evidence type="ECO:0000256" key="8">
    <source>
        <dbReference type="ARBA" id="ARBA00023242"/>
    </source>
</evidence>
<dbReference type="GO" id="GO:0003677">
    <property type="term" value="F:DNA binding"/>
    <property type="evidence" value="ECO:0007669"/>
    <property type="project" value="UniProtKB-KW"/>
</dbReference>
<dbReference type="GO" id="GO:0030527">
    <property type="term" value="F:structural constituent of chromatin"/>
    <property type="evidence" value="ECO:0007669"/>
    <property type="project" value="InterPro"/>
</dbReference>
<dbReference type="SUPFAM" id="SSF47113">
    <property type="entry name" value="Histone-fold"/>
    <property type="match status" value="1"/>
</dbReference>
<dbReference type="GO" id="GO:0006325">
    <property type="term" value="P:chromatin organization"/>
    <property type="evidence" value="ECO:0007669"/>
    <property type="project" value="UniProtKB-KW"/>
</dbReference>
<keyword evidence="5" id="KW-0832">Ubl conjugation</keyword>
<dbReference type="InterPro" id="IPR002119">
    <property type="entry name" value="Histone_H2A"/>
</dbReference>
<keyword evidence="4" id="KW-1017">Isopeptide bond</keyword>
<keyword evidence="6" id="KW-0156">Chromatin regulator</keyword>
<dbReference type="GO" id="GO:0005634">
    <property type="term" value="C:nucleus"/>
    <property type="evidence" value="ECO:0007669"/>
    <property type="project" value="UniProtKB-SubCell"/>
</dbReference>
<dbReference type="GO" id="GO:0000786">
    <property type="term" value="C:nucleosome"/>
    <property type="evidence" value="ECO:0007669"/>
    <property type="project" value="UniProtKB-KW"/>
</dbReference>
<comment type="subcellular location">
    <subcellularLocation>
        <location evidence="2">Chromosome</location>
    </subcellularLocation>
    <subcellularLocation>
        <location evidence="1">Nucleus</location>
    </subcellularLocation>
</comment>
<dbReference type="InterPro" id="IPR035796">
    <property type="entry name" value="Macro_H2A"/>
</dbReference>
<dbReference type="GO" id="GO:0046982">
    <property type="term" value="F:protein heterodimerization activity"/>
    <property type="evidence" value="ECO:0007669"/>
    <property type="project" value="InterPro"/>
</dbReference>
<evidence type="ECO:0000256" key="1">
    <source>
        <dbReference type="ARBA" id="ARBA00004123"/>
    </source>
</evidence>
<evidence type="ECO:0000256" key="7">
    <source>
        <dbReference type="ARBA" id="ARBA00023125"/>
    </source>
</evidence>
<dbReference type="InterPro" id="IPR032454">
    <property type="entry name" value="Histone_H2A_C"/>
</dbReference>
<dbReference type="Gene3D" id="1.10.20.10">
    <property type="entry name" value="Histone, subunit A"/>
    <property type="match status" value="1"/>
</dbReference>
<evidence type="ECO:0000256" key="9">
    <source>
        <dbReference type="ARBA" id="ARBA00023269"/>
    </source>
</evidence>
<sequence length="380" mass="41399">MFKFKVSKAQFMKMSGRGKNKTQRMTMSSRAGTLFPVARIRRYLRGCTSKMRVAVGAPVYQAAVMEYLSAEILELAGNAARDNKRNRITPRHILLAIANDEELNKLLKNVTIPSGGVMPHIQPELLKKKDGGKFVVSNQEKFKPQVLKPLSPGIPKKKKIEKEFVKTATKKALEASTSKKVEKPKKTNVKSDPVFAVLSEKNLYLGQKLTVVQGNIAEMKCDALIHPTNATFNTTGEVGSALLKVGGEELKKAISALHSSHGDLAMSSALLGDSVNLKAKHIIHVHSPTYVSGGSSEEDLENVVKNALTLADEKNVAVIAFPSIGSGINSFPKQLAAQTILKAISNYFVTVVSSSLKQIYFVLYDMESIGVYTTELAKLG</sequence>
<dbReference type="SUPFAM" id="SSF52949">
    <property type="entry name" value="Macro domain-like"/>
    <property type="match status" value="1"/>
</dbReference>
<dbReference type="OrthoDB" id="9421954at2759"/>
<dbReference type="PROSITE" id="PS51154">
    <property type="entry name" value="MACRO"/>
    <property type="match status" value="1"/>
</dbReference>
<keyword evidence="8" id="KW-0539">Nucleus</keyword>
<evidence type="ECO:0000256" key="4">
    <source>
        <dbReference type="ARBA" id="ARBA00022499"/>
    </source>
</evidence>
<protein>
    <submittedName>
        <fullName evidence="11">Core histone macro-H2A.1</fullName>
    </submittedName>
</protein>
<dbReference type="Gene3D" id="3.40.220.10">
    <property type="entry name" value="Leucine Aminopeptidase, subunit E, domain 1"/>
    <property type="match status" value="1"/>
</dbReference>
<feature type="domain" description="Macro" evidence="10">
    <location>
        <begin position="196"/>
        <end position="380"/>
    </location>
</feature>
<evidence type="ECO:0000256" key="6">
    <source>
        <dbReference type="ARBA" id="ARBA00022853"/>
    </source>
</evidence>
<reference evidence="11" key="1">
    <citation type="journal article" date="2013" name="Genome Biol. Evol.">
        <title>Punctuated emergences of genetic and phenotypic innovations in eumetazoan, bilaterian, euteleostome, and hominidae ancestors.</title>
        <authorList>
            <person name="Wenger Y."/>
            <person name="Galliot B."/>
        </authorList>
    </citation>
    <scope>NUCLEOTIDE SEQUENCE</scope>
    <source>
        <tissue evidence="11">Whole animals</tissue>
    </source>
</reference>
<evidence type="ECO:0000313" key="11">
    <source>
        <dbReference type="EMBL" id="CDG71798.1"/>
    </source>
</evidence>
<evidence type="ECO:0000256" key="5">
    <source>
        <dbReference type="ARBA" id="ARBA00022843"/>
    </source>
</evidence>
<keyword evidence="9" id="KW-0544">Nucleosome core</keyword>
<evidence type="ECO:0000256" key="3">
    <source>
        <dbReference type="ARBA" id="ARBA00022454"/>
    </source>
</evidence>
<dbReference type="Pfam" id="PF01661">
    <property type="entry name" value="Macro"/>
    <property type="match status" value="1"/>
</dbReference>
<accession>T2MHP1</accession>
<organism evidence="11">
    <name type="scientific">Hydra vulgaris</name>
    <name type="common">Hydra</name>
    <name type="synonym">Hydra attenuata</name>
    <dbReference type="NCBI Taxonomy" id="6087"/>
    <lineage>
        <taxon>Eukaryota</taxon>
        <taxon>Metazoa</taxon>
        <taxon>Cnidaria</taxon>
        <taxon>Hydrozoa</taxon>
        <taxon>Hydroidolina</taxon>
        <taxon>Anthoathecata</taxon>
        <taxon>Aplanulata</taxon>
        <taxon>Hydridae</taxon>
        <taxon>Hydra</taxon>
    </lineage>
</organism>
<dbReference type="Pfam" id="PF16211">
    <property type="entry name" value="Histone_H2A_C"/>
    <property type="match status" value="1"/>
</dbReference>
<dbReference type="InterPro" id="IPR002589">
    <property type="entry name" value="Macro_dom"/>
</dbReference>
<evidence type="ECO:0000256" key="2">
    <source>
        <dbReference type="ARBA" id="ARBA00004286"/>
    </source>
</evidence>
<dbReference type="AlphaFoldDB" id="T2MHP1"/>
<dbReference type="SMART" id="SM00414">
    <property type="entry name" value="H2A"/>
    <property type="match status" value="1"/>
</dbReference>
<evidence type="ECO:0000259" key="10">
    <source>
        <dbReference type="PROSITE" id="PS51154"/>
    </source>
</evidence>
<dbReference type="EMBL" id="HAAD01005566">
    <property type="protein sequence ID" value="CDG71798.1"/>
    <property type="molecule type" value="mRNA"/>
</dbReference>
<gene>
    <name evidence="11" type="primary">H2AFY</name>
</gene>
<dbReference type="PRINTS" id="PR00620">
    <property type="entry name" value="HISTONEH2A"/>
</dbReference>
<keyword evidence="3" id="KW-0158">Chromosome</keyword>
<dbReference type="InterPro" id="IPR043472">
    <property type="entry name" value="Macro_dom-like"/>
</dbReference>
<dbReference type="InterPro" id="IPR009072">
    <property type="entry name" value="Histone-fold"/>
</dbReference>
<dbReference type="CDD" id="cd02904">
    <property type="entry name" value="Macro_H2A-like"/>
    <property type="match status" value="1"/>
</dbReference>
<name>T2MHP1_HYDVU</name>
<dbReference type="SMART" id="SM00506">
    <property type="entry name" value="A1pp"/>
    <property type="match status" value="1"/>
</dbReference>